<gene>
    <name evidence="2" type="ORF">SDC9_07925</name>
</gene>
<organism evidence="2">
    <name type="scientific">bioreactor metagenome</name>
    <dbReference type="NCBI Taxonomy" id="1076179"/>
    <lineage>
        <taxon>unclassified sequences</taxon>
        <taxon>metagenomes</taxon>
        <taxon>ecological metagenomes</taxon>
    </lineage>
</organism>
<comment type="caution">
    <text evidence="2">The sequence shown here is derived from an EMBL/GenBank/DDBJ whole genome shotgun (WGS) entry which is preliminary data.</text>
</comment>
<evidence type="ECO:0000313" key="2">
    <source>
        <dbReference type="EMBL" id="MPL62311.1"/>
    </source>
</evidence>
<proteinExistence type="predicted"/>
<evidence type="ECO:0000259" key="1">
    <source>
        <dbReference type="Pfam" id="PF00535"/>
    </source>
</evidence>
<dbReference type="SUPFAM" id="SSF53448">
    <property type="entry name" value="Nucleotide-diphospho-sugar transferases"/>
    <property type="match status" value="1"/>
</dbReference>
<sequence length="262" mass="30228">MKTLISIITPCFNSENTIERCILSVKNQKDCFNIEHIIIDGKSKDKTLEIIKKYESTYGMKWVSEKDSGIAEAMNKGFALAEGEYVAWLDADNYYPNDICSFISDKIKRNPEVDIFCGYIEFISKHKKKQFGSNPPFSFKKALMKNTGSIPLQPGVFFKKKLWNDVSGFNTKYKIAGDYDFWLKVLKMNPEIDYSEKVFGYYLKEDMGASQSLKGITNGLKEMISIGSKYKQPFFGKISLVFKYVTGLFSFYFKKIKYEKDN</sequence>
<dbReference type="EMBL" id="VSSQ01000017">
    <property type="protein sequence ID" value="MPL62311.1"/>
    <property type="molecule type" value="Genomic_DNA"/>
</dbReference>
<dbReference type="PANTHER" id="PTHR22916">
    <property type="entry name" value="GLYCOSYLTRANSFERASE"/>
    <property type="match status" value="1"/>
</dbReference>
<dbReference type="InterPro" id="IPR001173">
    <property type="entry name" value="Glyco_trans_2-like"/>
</dbReference>
<dbReference type="PANTHER" id="PTHR22916:SF3">
    <property type="entry name" value="UDP-GLCNAC:BETAGAL BETA-1,3-N-ACETYLGLUCOSAMINYLTRANSFERASE-LIKE PROTEIN 1"/>
    <property type="match status" value="1"/>
</dbReference>
<dbReference type="InterPro" id="IPR029044">
    <property type="entry name" value="Nucleotide-diphossugar_trans"/>
</dbReference>
<dbReference type="CDD" id="cd06433">
    <property type="entry name" value="GT_2_WfgS_like"/>
    <property type="match status" value="1"/>
</dbReference>
<dbReference type="GO" id="GO:0016758">
    <property type="term" value="F:hexosyltransferase activity"/>
    <property type="evidence" value="ECO:0007669"/>
    <property type="project" value="UniProtKB-ARBA"/>
</dbReference>
<reference evidence="2" key="1">
    <citation type="submission" date="2019-08" db="EMBL/GenBank/DDBJ databases">
        <authorList>
            <person name="Kucharzyk K."/>
            <person name="Murdoch R.W."/>
            <person name="Higgins S."/>
            <person name="Loffler F."/>
        </authorList>
    </citation>
    <scope>NUCLEOTIDE SEQUENCE</scope>
</reference>
<dbReference type="Pfam" id="PF00535">
    <property type="entry name" value="Glycos_transf_2"/>
    <property type="match status" value="1"/>
</dbReference>
<accession>A0A644T8T5</accession>
<name>A0A644T8T5_9ZZZZ</name>
<feature type="domain" description="Glycosyltransferase 2-like" evidence="1">
    <location>
        <begin position="6"/>
        <end position="142"/>
    </location>
</feature>
<dbReference type="Gene3D" id="3.90.550.10">
    <property type="entry name" value="Spore Coat Polysaccharide Biosynthesis Protein SpsA, Chain A"/>
    <property type="match status" value="1"/>
</dbReference>
<dbReference type="AlphaFoldDB" id="A0A644T8T5"/>
<protein>
    <recommendedName>
        <fullName evidence="1">Glycosyltransferase 2-like domain-containing protein</fullName>
    </recommendedName>
</protein>